<keyword evidence="6" id="KW-0067">ATP-binding</keyword>
<dbReference type="STRING" id="74649.A0A2P6PCW8"/>
<dbReference type="GO" id="GO:0005524">
    <property type="term" value="F:ATP binding"/>
    <property type="evidence" value="ECO:0007669"/>
    <property type="project" value="UniProtKB-KW"/>
</dbReference>
<evidence type="ECO:0000256" key="2">
    <source>
        <dbReference type="ARBA" id="ARBA00022516"/>
    </source>
</evidence>
<comment type="caution">
    <text evidence="11">The sequence shown here is derived from an EMBL/GenBank/DDBJ whole genome shotgun (WGS) entry which is preliminary data.</text>
</comment>
<evidence type="ECO:0000313" key="12">
    <source>
        <dbReference type="Proteomes" id="UP000238479"/>
    </source>
</evidence>
<dbReference type="InterPro" id="IPR014721">
    <property type="entry name" value="Ribsml_uS5_D2-typ_fold_subgr"/>
</dbReference>
<evidence type="ECO:0000256" key="1">
    <source>
        <dbReference type="ARBA" id="ARBA00022490"/>
    </source>
</evidence>
<keyword evidence="1" id="KW-0963">Cytoplasm</keyword>
<gene>
    <name evidence="11" type="ORF">RchiOBHm_Chr7g0220931</name>
</gene>
<dbReference type="SUPFAM" id="SSF54211">
    <property type="entry name" value="Ribosomal protein S5 domain 2-like"/>
    <property type="match status" value="1"/>
</dbReference>
<accession>A0A2P6PCW8</accession>
<dbReference type="PRINTS" id="PR00959">
    <property type="entry name" value="MEVGALKINASE"/>
</dbReference>
<keyword evidence="12" id="KW-1185">Reference proteome</keyword>
<dbReference type="UniPathway" id="UPA00057">
    <property type="reaction ID" value="UER00098"/>
</dbReference>
<keyword evidence="3 11" id="KW-0808">Transferase</keyword>
<evidence type="ECO:0000256" key="5">
    <source>
        <dbReference type="ARBA" id="ARBA00022777"/>
    </source>
</evidence>
<dbReference type="Gramene" id="PRQ19773">
    <property type="protein sequence ID" value="PRQ19773"/>
    <property type="gene ID" value="RchiOBHm_Chr7g0220931"/>
</dbReference>
<dbReference type="PANTHER" id="PTHR43290">
    <property type="entry name" value="MEVALONATE KINASE"/>
    <property type="match status" value="1"/>
</dbReference>
<keyword evidence="8" id="KW-0443">Lipid metabolism</keyword>
<dbReference type="AlphaFoldDB" id="A0A2P6PCW8"/>
<keyword evidence="4" id="KW-0547">Nucleotide-binding</keyword>
<dbReference type="InterPro" id="IPR006204">
    <property type="entry name" value="GHMP_kinase_N_dom"/>
</dbReference>
<sequence length="306" mass="32893">MEVKARAVGKIILFGEHAVVHGSTAVSASIDLCTYATLCLPAHSDNNGLLRLEPKDIGLEFLWPDIGLEFLWPVGRIKEALSGIDVPNPSTPTSCPAEVNKSLAILVEELNILEAKIGIAAGVWAFLWLCSSIQGYGTVPATVIISSELPLGSGLGLSAALCVAFSGALLAYSDYASLDFSHQGWLDFGGSELDLLNKWAFEGEKIIHGKPSGIDNTAHMLIDKGIGEKMLSSVEIFSFLICLNFVHETGNMIKFRSGSLTRLKSNMPLKMLITNTKVGRNTKALVAGVSERTLRHPDSKCYGFCV</sequence>
<evidence type="ECO:0000259" key="10">
    <source>
        <dbReference type="Pfam" id="PF00288"/>
    </source>
</evidence>
<evidence type="ECO:0000256" key="7">
    <source>
        <dbReference type="ARBA" id="ARBA00022842"/>
    </source>
</evidence>
<evidence type="ECO:0000256" key="9">
    <source>
        <dbReference type="ARBA" id="ARBA00029438"/>
    </source>
</evidence>
<organism evidence="11 12">
    <name type="scientific">Rosa chinensis</name>
    <name type="common">China rose</name>
    <dbReference type="NCBI Taxonomy" id="74649"/>
    <lineage>
        <taxon>Eukaryota</taxon>
        <taxon>Viridiplantae</taxon>
        <taxon>Streptophyta</taxon>
        <taxon>Embryophyta</taxon>
        <taxon>Tracheophyta</taxon>
        <taxon>Spermatophyta</taxon>
        <taxon>Magnoliopsida</taxon>
        <taxon>eudicotyledons</taxon>
        <taxon>Gunneridae</taxon>
        <taxon>Pentapetalae</taxon>
        <taxon>rosids</taxon>
        <taxon>fabids</taxon>
        <taxon>Rosales</taxon>
        <taxon>Rosaceae</taxon>
        <taxon>Rosoideae</taxon>
        <taxon>Rosoideae incertae sedis</taxon>
        <taxon>Rosa</taxon>
    </lineage>
</organism>
<dbReference type="GO" id="GO:0019287">
    <property type="term" value="P:isopentenyl diphosphate biosynthetic process, mevalonate pathway"/>
    <property type="evidence" value="ECO:0007669"/>
    <property type="project" value="UniProtKB-UniPathway"/>
</dbReference>
<dbReference type="InterPro" id="IPR020568">
    <property type="entry name" value="Ribosomal_Su5_D2-typ_SF"/>
</dbReference>
<dbReference type="Proteomes" id="UP000238479">
    <property type="component" value="Chromosome 7"/>
</dbReference>
<evidence type="ECO:0000313" key="11">
    <source>
        <dbReference type="EMBL" id="PRQ19773.1"/>
    </source>
</evidence>
<dbReference type="Pfam" id="PF00288">
    <property type="entry name" value="GHMP_kinases_N"/>
    <property type="match status" value="1"/>
</dbReference>
<keyword evidence="5 11" id="KW-0418">Kinase</keyword>
<evidence type="ECO:0000256" key="4">
    <source>
        <dbReference type="ARBA" id="ARBA00022741"/>
    </source>
</evidence>
<dbReference type="Gene3D" id="3.30.230.10">
    <property type="match status" value="1"/>
</dbReference>
<keyword evidence="7" id="KW-0460">Magnesium</keyword>
<name>A0A2P6PCW8_ROSCH</name>
<evidence type="ECO:0000256" key="6">
    <source>
        <dbReference type="ARBA" id="ARBA00022840"/>
    </source>
</evidence>
<dbReference type="InterPro" id="IPR036554">
    <property type="entry name" value="GHMP_kinase_C_sf"/>
</dbReference>
<comment type="pathway">
    <text evidence="9">Isoprenoid biosynthesis; isopentenyl diphosphate biosynthesis via mevalonate pathway; isopentenyl diphosphate from (R)-mevalonate: step 1/3.</text>
</comment>
<proteinExistence type="predicted"/>
<dbReference type="GO" id="GO:0004496">
    <property type="term" value="F:mevalonate kinase activity"/>
    <property type="evidence" value="ECO:0007669"/>
    <property type="project" value="UniProtKB-EC"/>
</dbReference>
<evidence type="ECO:0000256" key="8">
    <source>
        <dbReference type="ARBA" id="ARBA00023098"/>
    </source>
</evidence>
<evidence type="ECO:0000256" key="3">
    <source>
        <dbReference type="ARBA" id="ARBA00022679"/>
    </source>
</evidence>
<keyword evidence="2" id="KW-0444">Lipid biosynthesis</keyword>
<dbReference type="InterPro" id="IPR006205">
    <property type="entry name" value="Mev_gal_kin"/>
</dbReference>
<protein>
    <submittedName>
        <fullName evidence="11">Putative mevalonate kinase</fullName>
        <ecNumber evidence="11">2.7.1.36</ecNumber>
    </submittedName>
</protein>
<reference evidence="11 12" key="1">
    <citation type="journal article" date="2018" name="Nat. Genet.">
        <title>The Rosa genome provides new insights in the design of modern roses.</title>
        <authorList>
            <person name="Bendahmane M."/>
        </authorList>
    </citation>
    <scope>NUCLEOTIDE SEQUENCE [LARGE SCALE GENOMIC DNA]</scope>
    <source>
        <strain evidence="12">cv. Old Blush</strain>
    </source>
</reference>
<dbReference type="EC" id="2.7.1.36" evidence="11"/>
<dbReference type="PANTHER" id="PTHR43290:SF2">
    <property type="entry name" value="MEVALONATE KINASE"/>
    <property type="match status" value="1"/>
</dbReference>
<dbReference type="EMBL" id="PDCK01000045">
    <property type="protein sequence ID" value="PRQ19773.1"/>
    <property type="molecule type" value="Genomic_DNA"/>
</dbReference>
<dbReference type="Gene3D" id="3.30.70.890">
    <property type="entry name" value="GHMP kinase, C-terminal domain"/>
    <property type="match status" value="1"/>
</dbReference>
<dbReference type="GO" id="GO:0005829">
    <property type="term" value="C:cytosol"/>
    <property type="evidence" value="ECO:0007669"/>
    <property type="project" value="TreeGrafter"/>
</dbReference>
<feature type="domain" description="GHMP kinase N-terminal" evidence="10">
    <location>
        <begin position="137"/>
        <end position="218"/>
    </location>
</feature>